<sequence length="172" mass="19039">MNVVDIALGLFILVLAVRGLIRGLIKEVFGLAALFGGVFGAHVFGRGFGSYIVHTISVSPVVAYGFAFFSVFLFIYLILIFLGYILSSMAKKIELGGLDMFFGFVFGAFKGLLIIAVVAFVLDTFPSFRELSIQMKRGSYIYAFVDKRLDNIEMVRLINRLKNQKIIKKSGG</sequence>
<dbReference type="InterPro" id="IPR003825">
    <property type="entry name" value="Colicin-V_CvpA"/>
</dbReference>
<dbReference type="FunCoup" id="F2LTH6">
    <property type="interactions" value="92"/>
</dbReference>
<dbReference type="GO" id="GO:0016020">
    <property type="term" value="C:membrane"/>
    <property type="evidence" value="ECO:0007669"/>
    <property type="project" value="UniProtKB-SubCell"/>
</dbReference>
<dbReference type="PANTHER" id="PTHR36926:SF1">
    <property type="entry name" value="COLICIN V PRODUCTION PROTEIN"/>
    <property type="match status" value="1"/>
</dbReference>
<evidence type="ECO:0000256" key="3">
    <source>
        <dbReference type="ARBA" id="ARBA00022989"/>
    </source>
</evidence>
<evidence type="ECO:0000313" key="6">
    <source>
        <dbReference type="EMBL" id="AEA33301.1"/>
    </source>
</evidence>
<dbReference type="GO" id="GO:0009403">
    <property type="term" value="P:toxin biosynthetic process"/>
    <property type="evidence" value="ECO:0007669"/>
    <property type="project" value="InterPro"/>
</dbReference>
<proteinExistence type="predicted"/>
<dbReference type="OrthoDB" id="9799585at2"/>
<keyword evidence="7" id="KW-1185">Reference proteome</keyword>
<dbReference type="STRING" id="760142.Hipma_0324"/>
<dbReference type="InParanoid" id="F2LTH6"/>
<dbReference type="InterPro" id="IPR052719">
    <property type="entry name" value="CvpA-like"/>
</dbReference>
<dbReference type="PANTHER" id="PTHR36926">
    <property type="entry name" value="COLICIN V PRODUCTION PROTEIN"/>
    <property type="match status" value="1"/>
</dbReference>
<reference evidence="7" key="2">
    <citation type="submission" date="2011-03" db="EMBL/GenBank/DDBJ databases">
        <title>The complete genome of Hippea maritima DSM 10411.</title>
        <authorList>
            <consortium name="US DOE Joint Genome Institute (JGI-PGF)"/>
            <person name="Lucas S."/>
            <person name="Copeland A."/>
            <person name="Lapidus A."/>
            <person name="Bruce D."/>
            <person name="Goodwin L."/>
            <person name="Pitluck S."/>
            <person name="Peters L."/>
            <person name="Kyrpides N."/>
            <person name="Mavromatis K."/>
            <person name="Pagani I."/>
            <person name="Ivanova N."/>
            <person name="Mikhailova N."/>
            <person name="Lu M."/>
            <person name="Detter J.C."/>
            <person name="Tapia R."/>
            <person name="Han C."/>
            <person name="Land M."/>
            <person name="Hauser L."/>
            <person name="Markowitz V."/>
            <person name="Cheng J.-F."/>
            <person name="Hugenholtz P."/>
            <person name="Woyke T."/>
            <person name="Wu D."/>
            <person name="Spring S."/>
            <person name="Schroeder M."/>
            <person name="Brambilla E."/>
            <person name="Klenk H.-P."/>
            <person name="Eisen J.A."/>
        </authorList>
    </citation>
    <scope>NUCLEOTIDE SEQUENCE [LARGE SCALE GENOMIC DNA]</scope>
    <source>
        <strain evidence="7">ATCC 700847 / DSM 10411 / MH2</strain>
    </source>
</reference>
<gene>
    <name evidence="6" type="ordered locus">Hipma_0324</name>
</gene>
<name>F2LTH6_HIPMA</name>
<keyword evidence="4 5" id="KW-0472">Membrane</keyword>
<evidence type="ECO:0000256" key="2">
    <source>
        <dbReference type="ARBA" id="ARBA00022692"/>
    </source>
</evidence>
<dbReference type="RefSeq" id="WP_013681345.1">
    <property type="nucleotide sequence ID" value="NC_015318.1"/>
</dbReference>
<dbReference type="EMBL" id="CP002606">
    <property type="protein sequence ID" value="AEA33301.1"/>
    <property type="molecule type" value="Genomic_DNA"/>
</dbReference>
<keyword evidence="3 5" id="KW-1133">Transmembrane helix</keyword>
<dbReference type="KEGG" id="hmr:Hipma_0324"/>
<dbReference type="Proteomes" id="UP000008139">
    <property type="component" value="Chromosome"/>
</dbReference>
<evidence type="ECO:0000313" key="7">
    <source>
        <dbReference type="Proteomes" id="UP000008139"/>
    </source>
</evidence>
<dbReference type="eggNOG" id="COG1286">
    <property type="taxonomic scope" value="Bacteria"/>
</dbReference>
<dbReference type="HOGENOM" id="CLU_1553170_0_0_7"/>
<feature type="transmembrane region" description="Helical" evidence="5">
    <location>
        <begin position="28"/>
        <end position="49"/>
    </location>
</feature>
<evidence type="ECO:0000256" key="5">
    <source>
        <dbReference type="SAM" id="Phobius"/>
    </source>
</evidence>
<evidence type="ECO:0000256" key="1">
    <source>
        <dbReference type="ARBA" id="ARBA00004141"/>
    </source>
</evidence>
<dbReference type="Pfam" id="PF02674">
    <property type="entry name" value="Colicin_V"/>
    <property type="match status" value="1"/>
</dbReference>
<keyword evidence="2 5" id="KW-0812">Transmembrane</keyword>
<accession>F2LTH6</accession>
<dbReference type="AlphaFoldDB" id="F2LTH6"/>
<comment type="subcellular location">
    <subcellularLocation>
        <location evidence="1">Membrane</location>
        <topology evidence="1">Multi-pass membrane protein</topology>
    </subcellularLocation>
</comment>
<organism evidence="6 7">
    <name type="scientific">Hippea maritima (strain ATCC 700847 / DSM 10411 / MH2)</name>
    <dbReference type="NCBI Taxonomy" id="760142"/>
    <lineage>
        <taxon>Bacteria</taxon>
        <taxon>Pseudomonadati</taxon>
        <taxon>Campylobacterota</taxon>
        <taxon>Desulfurellia</taxon>
        <taxon>Desulfurellales</taxon>
        <taxon>Hippeaceae</taxon>
        <taxon>Hippea</taxon>
    </lineage>
</organism>
<evidence type="ECO:0000256" key="4">
    <source>
        <dbReference type="ARBA" id="ARBA00023136"/>
    </source>
</evidence>
<protein>
    <submittedName>
        <fullName evidence="6">Colicin V production protein</fullName>
    </submittedName>
</protein>
<reference evidence="6 7" key="1">
    <citation type="journal article" date="2011" name="Stand. Genomic Sci.">
        <title>Complete genome sequence of the thermophilic sulfur-reducer Hippea maritima type strain (MH(2)).</title>
        <authorList>
            <person name="Huntemann M."/>
            <person name="Lu M."/>
            <person name="Nolan M."/>
            <person name="Lapidus A."/>
            <person name="Lucas S."/>
            <person name="Hammon N."/>
            <person name="Deshpande S."/>
            <person name="Cheng J.F."/>
            <person name="Tapia R."/>
            <person name="Han C."/>
            <person name="Goodwin L."/>
            <person name="Pitluck S."/>
            <person name="Liolios K."/>
            <person name="Pagani I."/>
            <person name="Ivanova N."/>
            <person name="Ovchinikova G."/>
            <person name="Pati A."/>
            <person name="Chen A."/>
            <person name="Palaniappan K."/>
            <person name="Land M."/>
            <person name="Hauser L."/>
            <person name="Jeffries C.D."/>
            <person name="Detter J.C."/>
            <person name="Brambilla E.M."/>
            <person name="Rohde M."/>
            <person name="Spring S."/>
            <person name="Goker M."/>
            <person name="Woyke T."/>
            <person name="Bristow J."/>
            <person name="Eisen J.A."/>
            <person name="Markowitz V."/>
            <person name="Hugenholtz P."/>
            <person name="Kyrpides N.C."/>
            <person name="Klenk H.P."/>
            <person name="Mavromatis K."/>
        </authorList>
    </citation>
    <scope>NUCLEOTIDE SEQUENCE [LARGE SCALE GENOMIC DNA]</scope>
    <source>
        <strain evidence="7">ATCC 700847 / DSM 10411 / MH2</strain>
    </source>
</reference>
<feature type="transmembrane region" description="Helical" evidence="5">
    <location>
        <begin position="6"/>
        <end position="21"/>
    </location>
</feature>
<feature type="transmembrane region" description="Helical" evidence="5">
    <location>
        <begin position="98"/>
        <end position="122"/>
    </location>
</feature>
<feature type="transmembrane region" description="Helical" evidence="5">
    <location>
        <begin position="61"/>
        <end position="86"/>
    </location>
</feature>